<keyword evidence="1" id="KW-0472">Membrane</keyword>
<evidence type="ECO:0000256" key="1">
    <source>
        <dbReference type="SAM" id="Phobius"/>
    </source>
</evidence>
<evidence type="ECO:0000313" key="2">
    <source>
        <dbReference type="EMBL" id="QMU28803.1"/>
    </source>
</evidence>
<evidence type="ECO:0000313" key="3">
    <source>
        <dbReference type="Proteomes" id="UP000514509"/>
    </source>
</evidence>
<dbReference type="EMBL" id="CP055153">
    <property type="protein sequence ID" value="QMU28803.1"/>
    <property type="molecule type" value="Genomic_DNA"/>
</dbReference>
<evidence type="ECO:0008006" key="4">
    <source>
        <dbReference type="Google" id="ProtNLM"/>
    </source>
</evidence>
<sequence>METLHRLNISLHVLAGTLALIAGFVVLFLAKGNQKHVRFGRYFLWALSVVILTGLLGVIVFKRNTFLLVITLLSGYTAFSGIRTLRLKGQRPQLLDALVPVGVMSAAGYYLYYIQSIGMFWAPVVIYSTLGALFWVTLYDLSRFFLSQTRRQRLYITEHIYKLVSSLIAITSAFTGTVLPQYQPYSQILPTVFGLTYIVVAAVYFFKKPVNRSIRLPITADQ</sequence>
<dbReference type="Proteomes" id="UP000514509">
    <property type="component" value="Chromosome"/>
</dbReference>
<accession>A0A7L7L7Q9</accession>
<dbReference type="KEGG" id="add:HUW48_12485"/>
<proteinExistence type="predicted"/>
<feature type="transmembrane region" description="Helical" evidence="1">
    <location>
        <begin position="12"/>
        <end position="30"/>
    </location>
</feature>
<dbReference type="AlphaFoldDB" id="A0A7L7L7Q9"/>
<keyword evidence="1" id="KW-1133">Transmembrane helix</keyword>
<dbReference type="RefSeq" id="WP_182415985.1">
    <property type="nucleotide sequence ID" value="NZ_CP055153.1"/>
</dbReference>
<feature type="transmembrane region" description="Helical" evidence="1">
    <location>
        <begin position="66"/>
        <end position="82"/>
    </location>
</feature>
<feature type="transmembrane region" description="Helical" evidence="1">
    <location>
        <begin position="120"/>
        <end position="139"/>
    </location>
</feature>
<name>A0A7L7L7Q9_9BACT</name>
<keyword evidence="1" id="KW-0812">Transmembrane</keyword>
<reference evidence="2 3" key="1">
    <citation type="submission" date="2020-08" db="EMBL/GenBank/DDBJ databases">
        <title>Adhaeribacter dokdonensis sp. nov., isolated from the rhizosphere of Elymus tsukushiensis, a plant native to the Dokdo Islands, Republic of Korea.</title>
        <authorList>
            <person name="Ghim S.Y."/>
        </authorList>
    </citation>
    <scope>NUCLEOTIDE SEQUENCE [LARGE SCALE GENOMIC DNA]</scope>
    <source>
        <strain evidence="2 3">KUDC8001</strain>
    </source>
</reference>
<protein>
    <recommendedName>
        <fullName evidence="4">DUF2306 domain-containing protein</fullName>
    </recommendedName>
</protein>
<feature type="transmembrane region" description="Helical" evidence="1">
    <location>
        <begin position="42"/>
        <end position="60"/>
    </location>
</feature>
<organism evidence="2 3">
    <name type="scientific">Adhaeribacter radiodurans</name>
    <dbReference type="NCBI Taxonomy" id="2745197"/>
    <lineage>
        <taxon>Bacteria</taxon>
        <taxon>Pseudomonadati</taxon>
        <taxon>Bacteroidota</taxon>
        <taxon>Cytophagia</taxon>
        <taxon>Cytophagales</taxon>
        <taxon>Hymenobacteraceae</taxon>
        <taxon>Adhaeribacter</taxon>
    </lineage>
</organism>
<feature type="transmembrane region" description="Helical" evidence="1">
    <location>
        <begin position="160"/>
        <end position="182"/>
    </location>
</feature>
<feature type="transmembrane region" description="Helical" evidence="1">
    <location>
        <begin position="94"/>
        <end position="114"/>
    </location>
</feature>
<gene>
    <name evidence="2" type="ORF">HUW48_12485</name>
</gene>
<keyword evidence="3" id="KW-1185">Reference proteome</keyword>
<feature type="transmembrane region" description="Helical" evidence="1">
    <location>
        <begin position="188"/>
        <end position="206"/>
    </location>
</feature>